<evidence type="ECO:0000256" key="1">
    <source>
        <dbReference type="ARBA" id="ARBA00004651"/>
    </source>
</evidence>
<keyword evidence="4 7" id="KW-0812">Transmembrane</keyword>
<evidence type="ECO:0000256" key="5">
    <source>
        <dbReference type="ARBA" id="ARBA00022989"/>
    </source>
</evidence>
<feature type="transmembrane region" description="Helical" evidence="7">
    <location>
        <begin position="73"/>
        <end position="92"/>
    </location>
</feature>
<proteinExistence type="inferred from homology"/>
<evidence type="ECO:0000256" key="3">
    <source>
        <dbReference type="ARBA" id="ARBA00022475"/>
    </source>
</evidence>
<name>A0ABR4ZZZ4_9BACL</name>
<dbReference type="Gene3D" id="1.10.3720.10">
    <property type="entry name" value="MetI-like"/>
    <property type="match status" value="1"/>
</dbReference>
<evidence type="ECO:0000313" key="10">
    <source>
        <dbReference type="Proteomes" id="UP000054526"/>
    </source>
</evidence>
<dbReference type="SUPFAM" id="SSF161098">
    <property type="entry name" value="MetI-like"/>
    <property type="match status" value="1"/>
</dbReference>
<dbReference type="InterPro" id="IPR035906">
    <property type="entry name" value="MetI-like_sf"/>
</dbReference>
<comment type="subcellular location">
    <subcellularLocation>
        <location evidence="1 7">Cell membrane</location>
        <topology evidence="1 7">Multi-pass membrane protein</topology>
    </subcellularLocation>
</comment>
<sequence>MTRKQKSKVLVYLVLALCSIVVAYPFVFMLLNSFKTGQDIINSPYGLPHVWTVQGYVKVIQELNLGVMFKNSIIIALSVTGLNVGLNAMVAYAMSKLEFPGRGLLFSVIVGSMMVPVVLLMIPTYSMYYNWGWINNFIVVILPAGLSAYNIFLVRQFMITIPNELLEASRLDGSGEFRTFWSIVLPLSMPVLSTVAILAFMGSWNDLINPLLYLEDRSKFTLQLGIYSIRTEIPGQNVDQLWAGLAITTVPVAIVFFFLQRYFVRAFTGIGLK</sequence>
<dbReference type="InterPro" id="IPR000515">
    <property type="entry name" value="MetI-like"/>
</dbReference>
<keyword evidence="5 7" id="KW-1133">Transmembrane helix</keyword>
<dbReference type="EMBL" id="JXAL01000033">
    <property type="protein sequence ID" value="KIL34296.1"/>
    <property type="molecule type" value="Genomic_DNA"/>
</dbReference>
<feature type="transmembrane region" description="Helical" evidence="7">
    <location>
        <begin position="179"/>
        <end position="204"/>
    </location>
</feature>
<dbReference type="PROSITE" id="PS50928">
    <property type="entry name" value="ABC_TM1"/>
    <property type="match status" value="1"/>
</dbReference>
<keyword evidence="2 7" id="KW-0813">Transport</keyword>
<feature type="transmembrane region" description="Helical" evidence="7">
    <location>
        <begin position="241"/>
        <end position="259"/>
    </location>
</feature>
<evidence type="ECO:0000256" key="6">
    <source>
        <dbReference type="ARBA" id="ARBA00023136"/>
    </source>
</evidence>
<dbReference type="PANTHER" id="PTHR43744:SF12">
    <property type="entry name" value="ABC TRANSPORTER PERMEASE PROTEIN MG189-RELATED"/>
    <property type="match status" value="1"/>
</dbReference>
<feature type="transmembrane region" description="Helical" evidence="7">
    <location>
        <begin position="137"/>
        <end position="158"/>
    </location>
</feature>
<accession>A0ABR4ZZZ4</accession>
<keyword evidence="6 7" id="KW-0472">Membrane</keyword>
<organism evidence="9 10">
    <name type="scientific">Cohnella kolymensis</name>
    <dbReference type="NCBI Taxonomy" id="1590652"/>
    <lineage>
        <taxon>Bacteria</taxon>
        <taxon>Bacillati</taxon>
        <taxon>Bacillota</taxon>
        <taxon>Bacilli</taxon>
        <taxon>Bacillales</taxon>
        <taxon>Paenibacillaceae</taxon>
        <taxon>Cohnella</taxon>
    </lineage>
</organism>
<keyword evidence="3" id="KW-1003">Cell membrane</keyword>
<evidence type="ECO:0000259" key="8">
    <source>
        <dbReference type="PROSITE" id="PS50928"/>
    </source>
</evidence>
<feature type="domain" description="ABC transmembrane type-1" evidence="8">
    <location>
        <begin position="69"/>
        <end position="260"/>
    </location>
</feature>
<keyword evidence="10" id="KW-1185">Reference proteome</keyword>
<dbReference type="Proteomes" id="UP000054526">
    <property type="component" value="Unassembled WGS sequence"/>
</dbReference>
<evidence type="ECO:0000313" key="9">
    <source>
        <dbReference type="EMBL" id="KIL34296.1"/>
    </source>
</evidence>
<evidence type="ECO:0000256" key="7">
    <source>
        <dbReference type="RuleBase" id="RU363032"/>
    </source>
</evidence>
<evidence type="ECO:0000256" key="2">
    <source>
        <dbReference type="ARBA" id="ARBA00022448"/>
    </source>
</evidence>
<comment type="similarity">
    <text evidence="7">Belongs to the binding-protein-dependent transport system permease family.</text>
</comment>
<dbReference type="Pfam" id="PF00528">
    <property type="entry name" value="BPD_transp_1"/>
    <property type="match status" value="1"/>
</dbReference>
<comment type="caution">
    <text evidence="9">The sequence shown here is derived from an EMBL/GenBank/DDBJ whole genome shotgun (WGS) entry which is preliminary data.</text>
</comment>
<feature type="transmembrane region" description="Helical" evidence="7">
    <location>
        <begin position="9"/>
        <end position="31"/>
    </location>
</feature>
<evidence type="ECO:0000256" key="4">
    <source>
        <dbReference type="ARBA" id="ARBA00022692"/>
    </source>
</evidence>
<protein>
    <submittedName>
        <fullName evidence="9">Sugar ABC transporter permease</fullName>
    </submittedName>
</protein>
<gene>
    <name evidence="9" type="ORF">SD71_19775</name>
</gene>
<reference evidence="9 10" key="1">
    <citation type="submission" date="2014-12" db="EMBL/GenBank/DDBJ databases">
        <title>Draft genome sequence of Cohnella kolymensis strain B-2846.</title>
        <authorList>
            <person name="Karlyshev A.V."/>
            <person name="Kudryashova E.B."/>
        </authorList>
    </citation>
    <scope>NUCLEOTIDE SEQUENCE [LARGE SCALE GENOMIC DNA]</scope>
    <source>
        <strain evidence="9 10">VKM B-2846</strain>
    </source>
</reference>
<dbReference type="CDD" id="cd06261">
    <property type="entry name" value="TM_PBP2"/>
    <property type="match status" value="1"/>
</dbReference>
<dbReference type="PANTHER" id="PTHR43744">
    <property type="entry name" value="ABC TRANSPORTER PERMEASE PROTEIN MG189-RELATED-RELATED"/>
    <property type="match status" value="1"/>
</dbReference>
<feature type="transmembrane region" description="Helical" evidence="7">
    <location>
        <begin position="104"/>
        <end position="125"/>
    </location>
</feature>
<dbReference type="RefSeq" id="WP_041067168.1">
    <property type="nucleotide sequence ID" value="NZ_JXAL01000033.1"/>
</dbReference>